<protein>
    <submittedName>
        <fullName evidence="3">DUF1508 domain-containing protein</fullName>
    </submittedName>
</protein>
<dbReference type="AlphaFoldDB" id="A0A2J5Q4H1"/>
<dbReference type="InterPro" id="IPR051141">
    <property type="entry name" value="UPF0339_domain"/>
</dbReference>
<reference evidence="3 4" key="1">
    <citation type="submission" date="2017-11" db="EMBL/GenBank/DDBJ databases">
        <authorList>
            <person name="Han C.G."/>
        </authorList>
    </citation>
    <scope>NUCLEOTIDE SEQUENCE [LARGE SCALE GENOMIC DNA]</scope>
    <source>
        <strain evidence="3 4">A10</strain>
    </source>
</reference>
<dbReference type="PANTHER" id="PTHR40606">
    <property type="match status" value="1"/>
</dbReference>
<comment type="similarity">
    <text evidence="1">Belongs to the UPF0339 family. Duplicated subfamily.</text>
</comment>
<feature type="domain" description="DUF1508" evidence="2">
    <location>
        <begin position="15"/>
        <end position="59"/>
    </location>
</feature>
<dbReference type="SUPFAM" id="SSF160113">
    <property type="entry name" value="YegP-like"/>
    <property type="match status" value="1"/>
</dbReference>
<dbReference type="InterPro" id="IPR010879">
    <property type="entry name" value="DUF1508"/>
</dbReference>
<dbReference type="EMBL" id="PIDR01000115">
    <property type="protein sequence ID" value="PLO73229.1"/>
    <property type="molecule type" value="Genomic_DNA"/>
</dbReference>
<dbReference type="InterPro" id="IPR036913">
    <property type="entry name" value="YegP-like_sf"/>
</dbReference>
<accession>A0A2J5Q4H1</accession>
<reference evidence="3 4" key="2">
    <citation type="submission" date="2018-01" db="EMBL/GenBank/DDBJ databases">
        <title>Genomic study of Klebsiella pneumoniae.</title>
        <authorList>
            <person name="Yang Y."/>
            <person name="Bicalho R."/>
        </authorList>
    </citation>
    <scope>NUCLEOTIDE SEQUENCE [LARGE SCALE GENOMIC DNA]</scope>
    <source>
        <strain evidence="3 4">A10</strain>
    </source>
</reference>
<sequence length="63" mass="7247">MGYFEIHKTQKDYSQRYYFVLKAGNHEMISTSEMYYTKGGAENGIRSVQINGSSTDVRDRTGE</sequence>
<gene>
    <name evidence="3" type="ORF">CWN49_06180</name>
</gene>
<comment type="caution">
    <text evidence="3">The sequence shown here is derived from an EMBL/GenBank/DDBJ whole genome shotgun (WGS) entry which is preliminary data.</text>
</comment>
<dbReference type="Pfam" id="PF07411">
    <property type="entry name" value="DUF1508"/>
    <property type="match status" value="1"/>
</dbReference>
<name>A0A2J5Q4H1_9ENTR</name>
<evidence type="ECO:0000313" key="4">
    <source>
        <dbReference type="Proteomes" id="UP000234667"/>
    </source>
</evidence>
<dbReference type="PANTHER" id="PTHR40606:SF1">
    <property type="entry name" value="UPF0339 PROTEIN YEGP"/>
    <property type="match status" value="1"/>
</dbReference>
<evidence type="ECO:0000313" key="3">
    <source>
        <dbReference type="EMBL" id="PLO73229.1"/>
    </source>
</evidence>
<evidence type="ECO:0000259" key="2">
    <source>
        <dbReference type="Pfam" id="PF07411"/>
    </source>
</evidence>
<proteinExistence type="inferred from homology"/>
<dbReference type="Proteomes" id="UP000234667">
    <property type="component" value="Unassembled WGS sequence"/>
</dbReference>
<dbReference type="Gene3D" id="3.30.160.160">
    <property type="entry name" value="YegP-like"/>
    <property type="match status" value="1"/>
</dbReference>
<evidence type="ECO:0000256" key="1">
    <source>
        <dbReference type="ARBA" id="ARBA00007576"/>
    </source>
</evidence>
<organism evidence="3 4">
    <name type="scientific">Klebsiella michiganensis</name>
    <dbReference type="NCBI Taxonomy" id="1134687"/>
    <lineage>
        <taxon>Bacteria</taxon>
        <taxon>Pseudomonadati</taxon>
        <taxon>Pseudomonadota</taxon>
        <taxon>Gammaproteobacteria</taxon>
        <taxon>Enterobacterales</taxon>
        <taxon>Enterobacteriaceae</taxon>
        <taxon>Klebsiella/Raoultella group</taxon>
        <taxon>Klebsiella</taxon>
    </lineage>
</organism>